<dbReference type="GO" id="GO:0042973">
    <property type="term" value="F:glucan endo-1,3-beta-D-glucosidase activity"/>
    <property type="evidence" value="ECO:0007669"/>
    <property type="project" value="UniProtKB-EC"/>
</dbReference>
<evidence type="ECO:0000256" key="14">
    <source>
        <dbReference type="RuleBase" id="RU004336"/>
    </source>
</evidence>
<organism evidence="17 18">
    <name type="scientific">Nelumbo nucifera</name>
    <name type="common">Sacred lotus</name>
    <dbReference type="NCBI Taxonomy" id="4432"/>
    <lineage>
        <taxon>Eukaryota</taxon>
        <taxon>Viridiplantae</taxon>
        <taxon>Streptophyta</taxon>
        <taxon>Embryophyta</taxon>
        <taxon>Tracheophyta</taxon>
        <taxon>Spermatophyta</taxon>
        <taxon>Magnoliopsida</taxon>
        <taxon>Proteales</taxon>
        <taxon>Nelumbonaceae</taxon>
        <taxon>Nelumbo</taxon>
    </lineage>
</organism>
<dbReference type="GO" id="GO:0009506">
    <property type="term" value="C:plasmodesma"/>
    <property type="evidence" value="ECO:0007669"/>
    <property type="project" value="UniProtKB-ARBA"/>
</dbReference>
<keyword evidence="7 15" id="KW-0732">Signal</keyword>
<dbReference type="GO" id="GO:0005886">
    <property type="term" value="C:plasma membrane"/>
    <property type="evidence" value="ECO:0000318"/>
    <property type="project" value="GO_Central"/>
</dbReference>
<reference evidence="18" key="1">
    <citation type="submission" date="2025-08" db="UniProtKB">
        <authorList>
            <consortium name="RefSeq"/>
        </authorList>
    </citation>
    <scope>IDENTIFICATION</scope>
</reference>
<evidence type="ECO:0000256" key="4">
    <source>
        <dbReference type="ARBA" id="ARBA00012780"/>
    </source>
</evidence>
<dbReference type="OrthoDB" id="941679at2759"/>
<dbReference type="AlphaFoldDB" id="A0A1U7Z0M3"/>
<keyword evidence="11" id="KW-0325">Glycoprotein</keyword>
<name>A0A1U7Z0M3_NELNU</name>
<evidence type="ECO:0000256" key="3">
    <source>
        <dbReference type="ARBA" id="ARBA00008773"/>
    </source>
</evidence>
<dbReference type="OMA" id="PAWCVLG"/>
<evidence type="ECO:0000313" key="17">
    <source>
        <dbReference type="Proteomes" id="UP000189703"/>
    </source>
</evidence>
<keyword evidence="9" id="KW-0472">Membrane</keyword>
<evidence type="ECO:0000256" key="11">
    <source>
        <dbReference type="ARBA" id="ARBA00023180"/>
    </source>
</evidence>
<dbReference type="Gene3D" id="1.20.58.1040">
    <property type="match status" value="1"/>
</dbReference>
<keyword evidence="10" id="KW-1015">Disulfide bond</keyword>
<keyword evidence="8 14" id="KW-0378">Hydrolase</keyword>
<dbReference type="SUPFAM" id="SSF51445">
    <property type="entry name" value="(Trans)glycosidases"/>
    <property type="match status" value="1"/>
</dbReference>
<dbReference type="PROSITE" id="PS00587">
    <property type="entry name" value="GLYCOSYL_HYDROL_F17"/>
    <property type="match status" value="1"/>
</dbReference>
<evidence type="ECO:0000313" key="18">
    <source>
        <dbReference type="RefSeq" id="XP_010246533.1"/>
    </source>
</evidence>
<comment type="subcellular location">
    <subcellularLocation>
        <location evidence="2">Cell membrane</location>
        <topology evidence="2">Lipid-anchor</topology>
        <topology evidence="2">GPI-anchor</topology>
    </subcellularLocation>
</comment>
<dbReference type="RefSeq" id="XP_010246533.1">
    <property type="nucleotide sequence ID" value="XM_010248231.2"/>
</dbReference>
<sequence length="466" mass="51842">MATTLFPLFFLCLLACTNAEISKKMGVNYGQLGNNLPSPSRSIELIKSLKAGRVKLYDANPDILKALEGTNIHVSIMVPNQLISNISSSQSLANEWVRTNVVPFYPKTLIRYLLVGNEIFSFYSDQDRQTWYDLVQAMRRLKYSLKIHSIRNIKIGTTAAMDVLQSSFPPSNGTFRSDISIPVMKPLLQFLNRTKSYFFLDAYPYFPWSGDTTNINLDYALFKGNQTYTDPRSGLTYTNLLDQMLDSVIFAMTKLGFPNVRLVIAETGWPNAGDVDQIGANIFNAATYNRNLIRRMTSKPAIGTPARPGVVIPTFIFALYNENQKGGPGTERHWGLLNPDGTSVYEVDLTGKRPEFDYKPLPAPLNNEPYKGKIWCVVARGANRTALGSAIKYACGQGNGTCEEIRPGSDCYEPVSLVRHASYAFSSYWAQFRKFGGTCYFNGLAVQTTKDPGHGSCKYPSVTLSG</sequence>
<dbReference type="GO" id="GO:0098552">
    <property type="term" value="C:side of membrane"/>
    <property type="evidence" value="ECO:0007669"/>
    <property type="project" value="UniProtKB-KW"/>
</dbReference>
<dbReference type="InterPro" id="IPR044965">
    <property type="entry name" value="Glyco_hydro_17_plant"/>
</dbReference>
<evidence type="ECO:0000256" key="9">
    <source>
        <dbReference type="ARBA" id="ARBA00023136"/>
    </source>
</evidence>
<evidence type="ECO:0000256" key="8">
    <source>
        <dbReference type="ARBA" id="ARBA00022801"/>
    </source>
</evidence>
<dbReference type="InterPro" id="IPR012946">
    <property type="entry name" value="X8"/>
</dbReference>
<keyword evidence="5" id="KW-1003">Cell membrane</keyword>
<feature type="domain" description="X8" evidence="16">
    <location>
        <begin position="374"/>
        <end position="459"/>
    </location>
</feature>
<evidence type="ECO:0000256" key="1">
    <source>
        <dbReference type="ARBA" id="ARBA00000382"/>
    </source>
</evidence>
<evidence type="ECO:0000256" key="5">
    <source>
        <dbReference type="ARBA" id="ARBA00022475"/>
    </source>
</evidence>
<keyword evidence="6" id="KW-0336">GPI-anchor</keyword>
<keyword evidence="17" id="KW-1185">Reference proteome</keyword>
<dbReference type="EC" id="3.2.1.39" evidence="4"/>
<dbReference type="PANTHER" id="PTHR32227">
    <property type="entry name" value="GLUCAN ENDO-1,3-BETA-GLUCOSIDASE BG1-RELATED-RELATED"/>
    <property type="match status" value="1"/>
</dbReference>
<protein>
    <recommendedName>
        <fullName evidence="4">glucan endo-1,3-beta-D-glucosidase</fullName>
        <ecNumber evidence="4">3.2.1.39</ecNumber>
    </recommendedName>
</protein>
<comment type="catalytic activity">
    <reaction evidence="1">
        <text>Hydrolysis of (1-&gt;3)-beta-D-glucosidic linkages in (1-&gt;3)-beta-D-glucans.</text>
        <dbReference type="EC" id="3.2.1.39"/>
    </reaction>
</comment>
<dbReference type="GO" id="GO:0005975">
    <property type="term" value="P:carbohydrate metabolic process"/>
    <property type="evidence" value="ECO:0007669"/>
    <property type="project" value="InterPro"/>
</dbReference>
<dbReference type="InterPro" id="IPR017853">
    <property type="entry name" value="GH"/>
</dbReference>
<keyword evidence="6" id="KW-0449">Lipoprotein</keyword>
<feature type="chain" id="PRO_5010531730" description="glucan endo-1,3-beta-D-glucosidase" evidence="15">
    <location>
        <begin position="20"/>
        <end position="466"/>
    </location>
</feature>
<dbReference type="FunCoup" id="A0A1U7Z0M3">
    <property type="interactions" value="48"/>
</dbReference>
<dbReference type="FunFam" id="3.20.20.80:FF:000005">
    <property type="entry name" value="Glucan endo-1,3-beta-glucosidase 14"/>
    <property type="match status" value="1"/>
</dbReference>
<evidence type="ECO:0000256" key="7">
    <source>
        <dbReference type="ARBA" id="ARBA00022729"/>
    </source>
</evidence>
<accession>A0A1U7Z0M3</accession>
<feature type="signal peptide" evidence="15">
    <location>
        <begin position="1"/>
        <end position="19"/>
    </location>
</feature>
<dbReference type="Pfam" id="PF00332">
    <property type="entry name" value="Glyco_hydro_17"/>
    <property type="match status" value="1"/>
</dbReference>
<dbReference type="InterPro" id="IPR000490">
    <property type="entry name" value="Glyco_hydro_17"/>
</dbReference>
<dbReference type="FunFam" id="1.20.58.1040:FF:000001">
    <property type="entry name" value="Glucan endo-1,3-beta-glucosidase 4"/>
    <property type="match status" value="1"/>
</dbReference>
<proteinExistence type="inferred from homology"/>
<evidence type="ECO:0000256" key="6">
    <source>
        <dbReference type="ARBA" id="ARBA00022622"/>
    </source>
</evidence>
<gene>
    <name evidence="18" type="primary">LOC104589796</name>
</gene>
<evidence type="ECO:0000256" key="13">
    <source>
        <dbReference type="RuleBase" id="RU004335"/>
    </source>
</evidence>
<dbReference type="SMART" id="SM00768">
    <property type="entry name" value="X8"/>
    <property type="match status" value="1"/>
</dbReference>
<dbReference type="Gene3D" id="3.20.20.80">
    <property type="entry name" value="Glycosidases"/>
    <property type="match status" value="1"/>
</dbReference>
<dbReference type="GeneID" id="104589796"/>
<dbReference type="KEGG" id="nnu:104589796"/>
<evidence type="ECO:0000256" key="10">
    <source>
        <dbReference type="ARBA" id="ARBA00023157"/>
    </source>
</evidence>
<dbReference type="eggNOG" id="ENOG502QRGZ">
    <property type="taxonomic scope" value="Eukaryota"/>
</dbReference>
<evidence type="ECO:0000256" key="12">
    <source>
        <dbReference type="ARBA" id="ARBA00023295"/>
    </source>
</evidence>
<evidence type="ECO:0000259" key="16">
    <source>
        <dbReference type="SMART" id="SM00768"/>
    </source>
</evidence>
<evidence type="ECO:0000256" key="2">
    <source>
        <dbReference type="ARBA" id="ARBA00004609"/>
    </source>
</evidence>
<evidence type="ECO:0000256" key="15">
    <source>
        <dbReference type="SAM" id="SignalP"/>
    </source>
</evidence>
<keyword evidence="12 14" id="KW-0326">Glycosidase</keyword>
<dbReference type="InParanoid" id="A0A1U7Z0M3"/>
<dbReference type="Pfam" id="PF07983">
    <property type="entry name" value="X8"/>
    <property type="match status" value="1"/>
</dbReference>
<dbReference type="Proteomes" id="UP000189703">
    <property type="component" value="Unplaced"/>
</dbReference>
<comment type="similarity">
    <text evidence="3 13">Belongs to the glycosyl hydrolase 17 family.</text>
</comment>